<evidence type="ECO:0000256" key="1">
    <source>
        <dbReference type="ARBA" id="ARBA00008614"/>
    </source>
</evidence>
<dbReference type="InterPro" id="IPR010399">
    <property type="entry name" value="Tify_dom"/>
</dbReference>
<accession>A0A843U3T1</accession>
<dbReference type="GO" id="GO:0005634">
    <property type="term" value="C:nucleus"/>
    <property type="evidence" value="ECO:0007669"/>
    <property type="project" value="UniProtKB-SubCell"/>
</dbReference>
<proteinExistence type="inferred from homology"/>
<protein>
    <recommendedName>
        <fullName evidence="4">Protein TIFY</fullName>
    </recommendedName>
    <alternativeName>
        <fullName evidence="4">Jasmonate ZIM domain-containing protein</fullName>
    </alternativeName>
</protein>
<feature type="domain" description="Tify" evidence="6">
    <location>
        <begin position="215"/>
        <end position="250"/>
    </location>
</feature>
<keyword evidence="2 4" id="KW-1184">Jasmonic acid signaling pathway</keyword>
<dbReference type="Pfam" id="PF09425">
    <property type="entry name" value="Jas_motif"/>
    <property type="match status" value="1"/>
</dbReference>
<evidence type="ECO:0000256" key="3">
    <source>
        <dbReference type="ARBA" id="ARBA00022843"/>
    </source>
</evidence>
<keyword evidence="8" id="KW-1185">Reference proteome</keyword>
<sequence>MAAREESPPDAPGKAEAAAAAPGTGTAAAAPGTGTVPALPGGDSAMKSPLEKSLCELTEEDIAQVTREDCRRFLKEKGMRRPSWNKSQAIQQVISLKALLEDRHDGDDDAPSTTDPAIPAFFARRPPEPLVPITAPQAPIPPPLCSPPLLRRVDTAAAEPQIAPAWNAPSPCHRREPALPGFSGSDVCYRFPVAGGGALPPNTAGLPSRASAVDGEEPAGQLTIFYDGRVSVYDGVSPDKALVIMQIAASPSCYDLPPLPRPSPLPSRPLQSPELAQLPPPSGRPLQCHELAQTPPYPAGGGGGCFRPPLAPVPALAPPSAPPVAYSQISQSTGRVPQHFRGSTEDWRDPRDLEPEGPTSRAASLQRYFEKRKDRFKCKKHVVGSSSGMEMYLSQKIRNQIPNGQLSCNEMCSPTQAPRPPQTPTRCNSIENPVQNLRICIDLNDDAASQDVNQLKAVQYDCCKRQ</sequence>
<dbReference type="GO" id="GO:0009611">
    <property type="term" value="P:response to wounding"/>
    <property type="evidence" value="ECO:0007669"/>
    <property type="project" value="UniProtKB-UniRule"/>
</dbReference>
<gene>
    <name evidence="7" type="ORF">Taro_008712</name>
</gene>
<comment type="function">
    <text evidence="4">Repressor of jasmonate responses.</text>
</comment>
<dbReference type="PROSITE" id="PS51320">
    <property type="entry name" value="TIFY"/>
    <property type="match status" value="1"/>
</dbReference>
<comment type="caution">
    <text evidence="7">The sequence shown here is derived from an EMBL/GenBank/DDBJ whole genome shotgun (WGS) entry which is preliminary data.</text>
</comment>
<dbReference type="AlphaFoldDB" id="A0A843U3T1"/>
<dbReference type="Pfam" id="PF06200">
    <property type="entry name" value="tify"/>
    <property type="match status" value="1"/>
</dbReference>
<comment type="domain">
    <text evidence="4">The jas domain is required for interaction with COI1.</text>
</comment>
<feature type="non-terminal residue" evidence="7">
    <location>
        <position position="466"/>
    </location>
</feature>
<dbReference type="GO" id="GO:2000022">
    <property type="term" value="P:regulation of jasmonic acid mediated signaling pathway"/>
    <property type="evidence" value="ECO:0007669"/>
    <property type="project" value="UniProtKB-UniRule"/>
</dbReference>
<evidence type="ECO:0000256" key="2">
    <source>
        <dbReference type="ARBA" id="ARBA00022819"/>
    </source>
</evidence>
<comment type="subcellular location">
    <subcellularLocation>
        <location evidence="4">Nucleus</location>
    </subcellularLocation>
</comment>
<evidence type="ECO:0000259" key="6">
    <source>
        <dbReference type="PROSITE" id="PS51320"/>
    </source>
</evidence>
<reference evidence="7" key="1">
    <citation type="submission" date="2017-07" db="EMBL/GenBank/DDBJ databases">
        <title>Taro Niue Genome Assembly and Annotation.</title>
        <authorList>
            <person name="Atibalentja N."/>
            <person name="Keating K."/>
            <person name="Fields C.J."/>
        </authorList>
    </citation>
    <scope>NUCLEOTIDE SEQUENCE</scope>
    <source>
        <strain evidence="7">Niue_2</strain>
        <tissue evidence="7">Leaf</tissue>
    </source>
</reference>
<dbReference type="InterPro" id="IPR018467">
    <property type="entry name" value="CCT_CS"/>
</dbReference>
<feature type="region of interest" description="Disordered" evidence="5">
    <location>
        <begin position="258"/>
        <end position="284"/>
    </location>
</feature>
<feature type="compositionally biased region" description="Basic and acidic residues" evidence="5">
    <location>
        <begin position="342"/>
        <end position="354"/>
    </location>
</feature>
<dbReference type="GO" id="GO:0031347">
    <property type="term" value="P:regulation of defense response"/>
    <property type="evidence" value="ECO:0007669"/>
    <property type="project" value="UniProtKB-UniRule"/>
</dbReference>
<evidence type="ECO:0000256" key="4">
    <source>
        <dbReference type="RuleBase" id="RU369065"/>
    </source>
</evidence>
<dbReference type="EMBL" id="NMUH01000292">
    <property type="protein sequence ID" value="MQL76324.1"/>
    <property type="molecule type" value="Genomic_DNA"/>
</dbReference>
<dbReference type="PANTHER" id="PTHR33077:SF60">
    <property type="entry name" value="TIFY DOMAIN-CONTAINING PROTEIN"/>
    <property type="match status" value="1"/>
</dbReference>
<dbReference type="PANTHER" id="PTHR33077">
    <property type="entry name" value="PROTEIN TIFY 4A-RELATED-RELATED"/>
    <property type="match status" value="1"/>
</dbReference>
<evidence type="ECO:0000313" key="8">
    <source>
        <dbReference type="Proteomes" id="UP000652761"/>
    </source>
</evidence>
<organism evidence="7 8">
    <name type="scientific">Colocasia esculenta</name>
    <name type="common">Wild taro</name>
    <name type="synonym">Arum esculentum</name>
    <dbReference type="NCBI Taxonomy" id="4460"/>
    <lineage>
        <taxon>Eukaryota</taxon>
        <taxon>Viridiplantae</taxon>
        <taxon>Streptophyta</taxon>
        <taxon>Embryophyta</taxon>
        <taxon>Tracheophyta</taxon>
        <taxon>Spermatophyta</taxon>
        <taxon>Magnoliopsida</taxon>
        <taxon>Liliopsida</taxon>
        <taxon>Araceae</taxon>
        <taxon>Aroideae</taxon>
        <taxon>Colocasieae</taxon>
        <taxon>Colocasia</taxon>
    </lineage>
</organism>
<keyword evidence="4" id="KW-0539">Nucleus</keyword>
<dbReference type="SMART" id="SM00979">
    <property type="entry name" value="TIFY"/>
    <property type="match status" value="1"/>
</dbReference>
<feature type="region of interest" description="Disordered" evidence="5">
    <location>
        <begin position="322"/>
        <end position="362"/>
    </location>
</feature>
<feature type="compositionally biased region" description="Pro residues" evidence="5">
    <location>
        <begin position="258"/>
        <end position="267"/>
    </location>
</feature>
<evidence type="ECO:0000313" key="7">
    <source>
        <dbReference type="EMBL" id="MQL76324.1"/>
    </source>
</evidence>
<dbReference type="Proteomes" id="UP000652761">
    <property type="component" value="Unassembled WGS sequence"/>
</dbReference>
<evidence type="ECO:0000256" key="5">
    <source>
        <dbReference type="SAM" id="MobiDB-lite"/>
    </source>
</evidence>
<keyword evidence="3" id="KW-0832">Ubl conjugation</keyword>
<dbReference type="InterPro" id="IPR040390">
    <property type="entry name" value="TIFY/JAZ"/>
</dbReference>
<feature type="region of interest" description="Disordered" evidence="5">
    <location>
        <begin position="1"/>
        <end position="50"/>
    </location>
</feature>
<comment type="similarity">
    <text evidence="1 4">Belongs to the TIFY/JAZ family.</text>
</comment>
<dbReference type="OrthoDB" id="1934352at2759"/>
<feature type="compositionally biased region" description="Low complexity" evidence="5">
    <location>
        <begin position="12"/>
        <end position="42"/>
    </location>
</feature>
<name>A0A843U3T1_COLES</name>